<dbReference type="Gene3D" id="3.30.428.10">
    <property type="entry name" value="HIT-like"/>
    <property type="match status" value="1"/>
</dbReference>
<evidence type="ECO:0008006" key="4">
    <source>
        <dbReference type="Google" id="ProtNLM"/>
    </source>
</evidence>
<dbReference type="Proteomes" id="UP001050691">
    <property type="component" value="Unassembled WGS sequence"/>
</dbReference>
<dbReference type="EMBL" id="BPWL01000004">
    <property type="protein sequence ID" value="GJJ09450.1"/>
    <property type="molecule type" value="Genomic_DNA"/>
</dbReference>
<dbReference type="AlphaFoldDB" id="A0AAV5A583"/>
<feature type="compositionally biased region" description="Polar residues" evidence="1">
    <location>
        <begin position="193"/>
        <end position="203"/>
    </location>
</feature>
<keyword evidence="3" id="KW-1185">Reference proteome</keyword>
<evidence type="ECO:0000313" key="2">
    <source>
        <dbReference type="EMBL" id="GJJ09450.1"/>
    </source>
</evidence>
<organism evidence="2 3">
    <name type="scientific">Clathrus columnatus</name>
    <dbReference type="NCBI Taxonomy" id="1419009"/>
    <lineage>
        <taxon>Eukaryota</taxon>
        <taxon>Fungi</taxon>
        <taxon>Dikarya</taxon>
        <taxon>Basidiomycota</taxon>
        <taxon>Agaricomycotina</taxon>
        <taxon>Agaricomycetes</taxon>
        <taxon>Phallomycetidae</taxon>
        <taxon>Phallales</taxon>
        <taxon>Clathraceae</taxon>
        <taxon>Clathrus</taxon>
    </lineage>
</organism>
<dbReference type="InterPro" id="IPR036265">
    <property type="entry name" value="HIT-like_sf"/>
</dbReference>
<sequence length="253" mass="27766">MSMFTPKPGCPMCSIARAASLEPITNFFPNSNAKTGKPEILWRDDNFTAYLEKENPVSSKGHIVILFNLHVPSIYSLSSSDLPLLSVIQRRAKQLLHMIHPPQNSQSELYSPSSPNITTAADTSLSLSESFNIGFITPPFKDHKIPVTDHLHAHAYIGQTDLAGWWRRISYSHVAWYAIDDLIAEIRESTSNNRVKSGYSNRGQAPIDSVPDAGARAGKPDGIEITPPSLAVDDIENGQPLSPTPRSPRLSSP</sequence>
<feature type="region of interest" description="Disordered" evidence="1">
    <location>
        <begin position="193"/>
        <end position="253"/>
    </location>
</feature>
<protein>
    <recommendedName>
        <fullName evidence="4">HIT domain-containing protein</fullName>
    </recommendedName>
</protein>
<gene>
    <name evidence="2" type="ORF">Clacol_003673</name>
</gene>
<name>A0AAV5A583_9AGAM</name>
<reference evidence="2" key="1">
    <citation type="submission" date="2021-10" db="EMBL/GenBank/DDBJ databases">
        <title>De novo Genome Assembly of Clathrus columnatus (Basidiomycota, Fungi) Using Illumina and Nanopore Sequence Data.</title>
        <authorList>
            <person name="Ogiso-Tanaka E."/>
            <person name="Itagaki H."/>
            <person name="Hosoya T."/>
            <person name="Hosaka K."/>
        </authorList>
    </citation>
    <scope>NUCLEOTIDE SEQUENCE</scope>
    <source>
        <strain evidence="2">MO-923</strain>
    </source>
</reference>
<dbReference type="SUPFAM" id="SSF54197">
    <property type="entry name" value="HIT-like"/>
    <property type="match status" value="1"/>
</dbReference>
<accession>A0AAV5A583</accession>
<comment type="caution">
    <text evidence="2">The sequence shown here is derived from an EMBL/GenBank/DDBJ whole genome shotgun (WGS) entry which is preliminary data.</text>
</comment>
<evidence type="ECO:0000256" key="1">
    <source>
        <dbReference type="SAM" id="MobiDB-lite"/>
    </source>
</evidence>
<evidence type="ECO:0000313" key="3">
    <source>
        <dbReference type="Proteomes" id="UP001050691"/>
    </source>
</evidence>
<proteinExistence type="predicted"/>